<protein>
    <submittedName>
        <fullName evidence="2">Uncharacterized protein</fullName>
    </submittedName>
</protein>
<dbReference type="RefSeq" id="WP_310173604.1">
    <property type="nucleotide sequence ID" value="NZ_BAABHE010000001.1"/>
</dbReference>
<evidence type="ECO:0000256" key="1">
    <source>
        <dbReference type="SAM" id="Phobius"/>
    </source>
</evidence>
<keyword evidence="3" id="KW-1185">Reference proteome</keyword>
<gene>
    <name evidence="2" type="ORF">J2S62_001686</name>
</gene>
<name>A0ABU2B1E9_9MICC</name>
<feature type="transmembrane region" description="Helical" evidence="1">
    <location>
        <begin position="21"/>
        <end position="42"/>
    </location>
</feature>
<proteinExistence type="predicted"/>
<keyword evidence="1" id="KW-0472">Membrane</keyword>
<keyword evidence="1" id="KW-1133">Transmembrane helix</keyword>
<organism evidence="2 3">
    <name type="scientific">Enteractinococcus fodinae</name>
    <dbReference type="NCBI Taxonomy" id="684663"/>
    <lineage>
        <taxon>Bacteria</taxon>
        <taxon>Bacillati</taxon>
        <taxon>Actinomycetota</taxon>
        <taxon>Actinomycetes</taxon>
        <taxon>Micrococcales</taxon>
        <taxon>Micrococcaceae</taxon>
    </lineage>
</organism>
<keyword evidence="1" id="KW-0812">Transmembrane</keyword>
<comment type="caution">
    <text evidence="2">The sequence shown here is derived from an EMBL/GenBank/DDBJ whole genome shotgun (WGS) entry which is preliminary data.</text>
</comment>
<dbReference type="Proteomes" id="UP001183794">
    <property type="component" value="Unassembled WGS sequence"/>
</dbReference>
<accession>A0ABU2B1E9</accession>
<evidence type="ECO:0000313" key="2">
    <source>
        <dbReference type="EMBL" id="MDR7347429.1"/>
    </source>
</evidence>
<dbReference type="EMBL" id="JAVDYJ010000001">
    <property type="protein sequence ID" value="MDR7347429.1"/>
    <property type="molecule type" value="Genomic_DNA"/>
</dbReference>
<reference evidence="2 3" key="1">
    <citation type="submission" date="2023-07" db="EMBL/GenBank/DDBJ databases">
        <title>Sequencing the genomes of 1000 actinobacteria strains.</title>
        <authorList>
            <person name="Klenk H.-P."/>
        </authorList>
    </citation>
    <scope>NUCLEOTIDE SEQUENCE [LARGE SCALE GENOMIC DNA]</scope>
    <source>
        <strain evidence="2 3">DSM 22966</strain>
    </source>
</reference>
<sequence>MKYDDSIRQGVAPRRPMWPGVITAIVLIALVGLGTWLATSLVRSSDSVTEESSELTASQHIEHLVRVLRISAASATTPPHVQTIPDAVVSSEPVSCGSRYAQALEHATIQLHGVDYFSTVAGARVVDTALWRAQQSQAHDSALALTRLFPPECEPGVPVTFVLSDTLRRADGMSLGHMVKVSDNLLDEWSQLYLLAETAPERELALAGLWQVISWEATWQPGKSPFTFTS</sequence>
<evidence type="ECO:0000313" key="3">
    <source>
        <dbReference type="Proteomes" id="UP001183794"/>
    </source>
</evidence>